<feature type="region of interest" description="Disordered" evidence="2">
    <location>
        <begin position="3145"/>
        <end position="3280"/>
    </location>
</feature>
<feature type="compositionally biased region" description="Polar residues" evidence="2">
    <location>
        <begin position="2500"/>
        <end position="2511"/>
    </location>
</feature>
<feature type="region of interest" description="Disordered" evidence="2">
    <location>
        <begin position="3418"/>
        <end position="3442"/>
    </location>
</feature>
<feature type="region of interest" description="Disordered" evidence="2">
    <location>
        <begin position="1691"/>
        <end position="1723"/>
    </location>
</feature>
<feature type="compositionally biased region" description="Polar residues" evidence="2">
    <location>
        <begin position="4513"/>
        <end position="4527"/>
    </location>
</feature>
<evidence type="ECO:0000313" key="3">
    <source>
        <dbReference type="Proteomes" id="UP000192223"/>
    </source>
</evidence>
<feature type="region of interest" description="Disordered" evidence="2">
    <location>
        <begin position="3377"/>
        <end position="3401"/>
    </location>
</feature>
<dbReference type="SUPFAM" id="SSF58113">
    <property type="entry name" value="Apolipoprotein A-I"/>
    <property type="match status" value="1"/>
</dbReference>
<feature type="region of interest" description="Disordered" evidence="2">
    <location>
        <begin position="1053"/>
        <end position="1073"/>
    </location>
</feature>
<feature type="compositionally biased region" description="Low complexity" evidence="2">
    <location>
        <begin position="1248"/>
        <end position="1259"/>
    </location>
</feature>
<feature type="region of interest" description="Disordered" evidence="2">
    <location>
        <begin position="594"/>
        <end position="618"/>
    </location>
</feature>
<feature type="region of interest" description="Disordered" evidence="2">
    <location>
        <begin position="4513"/>
        <end position="4576"/>
    </location>
</feature>
<feature type="compositionally biased region" description="Basic and acidic residues" evidence="2">
    <location>
        <begin position="907"/>
        <end position="933"/>
    </location>
</feature>
<feature type="compositionally biased region" description="Basic and acidic residues" evidence="2">
    <location>
        <begin position="1221"/>
        <end position="1232"/>
    </location>
</feature>
<feature type="compositionally biased region" description="Polar residues" evidence="2">
    <location>
        <begin position="4004"/>
        <end position="4015"/>
    </location>
</feature>
<feature type="coiled-coil region" evidence="1">
    <location>
        <begin position="2371"/>
        <end position="2436"/>
    </location>
</feature>
<feature type="region of interest" description="Disordered" evidence="2">
    <location>
        <begin position="3905"/>
        <end position="3960"/>
    </location>
</feature>
<gene>
    <name evidence="4" type="primary">LOC108735735</name>
</gene>
<dbReference type="GeneID" id="108735735"/>
<feature type="compositionally biased region" description="Basic and acidic residues" evidence="2">
    <location>
        <begin position="3670"/>
        <end position="3680"/>
    </location>
</feature>
<dbReference type="Proteomes" id="UP000192223">
    <property type="component" value="Unplaced"/>
</dbReference>
<feature type="compositionally biased region" description="Basic and acidic residues" evidence="2">
    <location>
        <begin position="4530"/>
        <end position="4561"/>
    </location>
</feature>
<feature type="compositionally biased region" description="Polar residues" evidence="2">
    <location>
        <begin position="1571"/>
        <end position="1586"/>
    </location>
</feature>
<feature type="compositionally biased region" description="Basic and acidic residues" evidence="2">
    <location>
        <begin position="1279"/>
        <end position="1293"/>
    </location>
</feature>
<feature type="region of interest" description="Disordered" evidence="2">
    <location>
        <begin position="1556"/>
        <end position="1638"/>
    </location>
</feature>
<feature type="region of interest" description="Disordered" evidence="2">
    <location>
        <begin position="889"/>
        <end position="957"/>
    </location>
</feature>
<feature type="compositionally biased region" description="Basic and acidic residues" evidence="2">
    <location>
        <begin position="4139"/>
        <end position="4161"/>
    </location>
</feature>
<feature type="compositionally biased region" description="Basic and acidic residues" evidence="2">
    <location>
        <begin position="2531"/>
        <end position="2551"/>
    </location>
</feature>
<feature type="region of interest" description="Disordered" evidence="2">
    <location>
        <begin position="1221"/>
        <end position="1297"/>
    </location>
</feature>
<feature type="region of interest" description="Disordered" evidence="2">
    <location>
        <begin position="392"/>
        <end position="416"/>
    </location>
</feature>
<evidence type="ECO:0000256" key="2">
    <source>
        <dbReference type="SAM" id="MobiDB-lite"/>
    </source>
</evidence>
<feature type="compositionally biased region" description="Basic and acidic residues" evidence="2">
    <location>
        <begin position="4105"/>
        <end position="4124"/>
    </location>
</feature>
<accession>A0A7F5RGJ4</accession>
<feature type="compositionally biased region" description="Polar residues" evidence="2">
    <location>
        <begin position="3652"/>
        <end position="3661"/>
    </location>
</feature>
<evidence type="ECO:0000313" key="4">
    <source>
        <dbReference type="RefSeq" id="XP_025834985.1"/>
    </source>
</evidence>
<feature type="compositionally biased region" description="Basic residues" evidence="2">
    <location>
        <begin position="1267"/>
        <end position="1278"/>
    </location>
</feature>
<dbReference type="RefSeq" id="XP_025834985.1">
    <property type="nucleotide sequence ID" value="XM_025979200.1"/>
</dbReference>
<feature type="region of interest" description="Disordered" evidence="2">
    <location>
        <begin position="2302"/>
        <end position="2330"/>
    </location>
</feature>
<feature type="compositionally biased region" description="Basic and acidic residues" evidence="2">
    <location>
        <begin position="4052"/>
        <end position="4072"/>
    </location>
</feature>
<dbReference type="InParanoid" id="A0A7F5RGJ4"/>
<feature type="region of interest" description="Disordered" evidence="2">
    <location>
        <begin position="2713"/>
        <end position="2776"/>
    </location>
</feature>
<feature type="compositionally biased region" description="Basic and acidic residues" evidence="2">
    <location>
        <begin position="2591"/>
        <end position="2605"/>
    </location>
</feature>
<feature type="region of interest" description="Disordered" evidence="2">
    <location>
        <begin position="1"/>
        <end position="60"/>
    </location>
</feature>
<feature type="region of interest" description="Disordered" evidence="2">
    <location>
        <begin position="695"/>
        <end position="719"/>
    </location>
</feature>
<feature type="compositionally biased region" description="Basic and acidic residues" evidence="2">
    <location>
        <begin position="946"/>
        <end position="957"/>
    </location>
</feature>
<protein>
    <submittedName>
        <fullName evidence="4">Microtubule-associated protein futsch isoform X1</fullName>
    </submittedName>
</protein>
<sequence>MPTPPPELSAEEVTSNDENDLSKAEKPSEKTKEKEILTKTAQPLVEQQTHGKSKDYDKIKESEERKPIFFNLFGKKEKKESLHTDQIYSNEFKELLQQTKTFVDNELSNYECGRPKQSLQSEKDKAIISTVKEHEERESKDYEKTKESEERKTSFFNLFSKKEKKDSLHSVEPYSKEFKELLEKTKNFVDNELNNYECEKSRGFESLKHEITQSSKETEERKVSFFNLFSKKEKREILHGDKPYTEEFKKLLQNTKSFVDNEQKNYEHDPVAKQLLQNKKEVITIPTEKIIKEELKESESIQSKKEVTPSTRETEERKISFFNLFGKKEKPDSSKGDVAYTEEFKELLQNTESFVNNELQNYECDPIEKQPLQSRKEVITIPTEKIIKEVDVKESKGSESTHIKKEEVPPSTKESEERKISFFNLFGKKEKPDSSKGDVAYTEEFKELLQNTESFVNNELQNYECDPIEKQPLQSRKEVITIPTEKIIKEVDVKESKGSESTHIKKEEVPPSTKESEERKISFFNLFGKKEKPDSSKGDVAYTEEFKELLQNTESFVNNELQNYECDPIEKQPLQSRKEVITIPTEKIIKEVDVKESKGSESTHIKKEEVPPSTKESEERKISFFNLFGKKEKPDSSKGDVAYTEEFKELLQNTESFVNNELQNYECDPIEKQPLQSRKEVITIPTEKIIKEVDVKESKGSESTHIKKEEVPPSTKESEERKISFFNLFGKKEKPDSSKGDVAYTEEFKELLQNTKSFVNNELQNYESEPTAKQHLQSTREVTTIPTEIIIKEKDMREPKVAESVPTKREVTPSTKETEEGKVSFFNLFSKKEKHDSLQANEAYTEEFKELLENTKSFVNNELQNYESDPLKTQQLQCRKDVTTIPSEKMVNKEDVKGDLTQLDTTKMTEEDKHAVTKRQADKDKSRSTEQRRSGFFGLFGKKDKKSSSKVEQQLEKETIVTQAPETETMKVKKEEIDVLEKEKKINELEKSPSSILSVQQTKVSVEVVQPQDTKMELQKVEKLENVQPIEKELFKEDDQSVEQKKGGFFDLFGKKDKKETPKSDRKDFHTDDLPSEKEYKHLMEKTSTFLNTELTNYEVPLPGLEKTKDNINIDLQDKCIDEIVESVEEEIYEEKEYPPVEKQKFETSLTEKLTDDNVEETDDSNLIKKETPIKKQTKLAEKQETDITQTDLESLLKETATFINTEIDFRSNEIPPKIEKLVSPVKEKPVETIESEITTTSEDDSKSQSSRESSPKKSGFLSLFTKKAKKDKAHKSKSKESEKGVVDSEAPDRLPVTDTMVQTMIDENKQKLNKEITQKKDIIVEDDSLQKYSNDIITDKKTLEAEQIAARQAIDDTHSFLTKEQLALRDTATSSISKSAVCKEPSSEPDNTLEALIPESIYLSQETTVDFNAVKKVDEDESLSYLETSVEPIHFAAENLKESVQKEIKEEIEPQEDALKSQLVQEYKDLEKTVEQRSKSPKKDSEDRKSGIFNFFGKKSKSKSDHEQTVDADSNLKAVLSETNDFITSECLHYDKPDILKETAEHKDVAPKSVTFSLDETDRQNETEATKVTNGECTIDTSITPKDSEVNEKEKGTDEKKSRFLGGLFGKKDKKHKKAKEPKEETPAEDLLNAELTRKDSTTVDHYDSEHIVEKDVLSKEVIILDSKEFDKEDDAFLKTLASTKSFLETENQNYDDSPNVHIPQKPTQTSEEHEEKSKHGGILKIITDKISKISPTKSSKPDTIKKTTDDLTLSKDLEIEETEKDVLSTKIDDVESLTTKFKQLKDKTEETKEEISDMVKTFENIRNESTFEKYANEADDNLKETLDDAQKEYSIKTKQIDSTVDKAEKLVEATATTITDNMSDQINTVHDYSNETFENLKKEFEKVKASATDEFLQEKGESIKDEYSKNINEVSSKLLDTAQNTVSSMKDNTIQQAKEMDESLKDAQTAYFNSAAELDSIINGHHSISQNIKQVSTNIKEKVEDEVKNASDFLHVQVEDSKKIPSGVAIEEQLHLVKDGVHTSATNIDDTIEKRKQDLKETLDSIKTTVDDKIEDISKAEILHKTDDNLKETLSDIGLNISHKVTDKTDALENVIQTSADKISTNISEEMQSVGDTLKQTKENINDKIKESQKSIVQEIEIPFHDTKQEVEKRLHKVQESGTNLIEQDKWKEVQDLKEQFEQKLEEIPQIGSTTAIADNVDIFEDELRQVKDKAKDIHDTTQDTLVHFQEEFIKDFKPTQFIEKEQPHKVLPQVYVSPKSSKRLSNITNKETELSAIKSEIEDSVSSIQKGLAELEVKSEDLTPIGKEGEATNASQSTQKRKPMFRLESEDEDVASAAEIKGFDFPKYTMETLHEKQLELKEKETKSIDEKLENIDKALQSLEEIEQMHTDKITEPKLHRVERKFERMASEILEKEAEEAKKGAVTNEELENKREKEFNRFVSQISTEEMSIFQNEYSSLCTEEIDTLLVDADVGSPGSQKDNIKDAVLGQLTRNETTDLTASRTEPTPSVLLLTKTNETQITTEKPTPQEEDSRVDSITYSEKKKFWESISSQESEADTSKSSKKQEVTFSEIVPPPVPKPRQSKQQRTDVESTTIKRTDSFDSQSEAAPNQGGYDNTGYISDSEDVEHYISDSEIEDRVPQIRERQMSVFYPTTGLGRKSIYERSLSLPTQDLYDIKNQLKLKKEHIEEQIKKGMVVEQLSTEFEEELPPEYKSFEMDNSKEEQKLSETRSAPEATTDDEIEQISEEVSKMATSKDVQKQSETEKLKDDTLYEQQEILYSKNVVMTTDEFLKSEKSLYDYSLTTTQIKDSKQMDSLFHKVEAFTEKSESSLIKETDLSAETHKSHQITSQQTHKIKDETIKFDTHKDRDIDLHVDKSEIEELEKESDNKRAEKPKAKERVAILKSPINLPEEKMESTIWETPVQVSKTIDEQAPEFSVENNKLSSLAQSSLDQEAFEELGPTRKLQVENILIQSLSDDSITLDEAKKMAASLMDDIEKEIQKCKPLTPSATESIPGGIFTCDKELKTSLLKLAEEKGLDKREMQLVESVLARKQRGLKSKDDATHASSVEITDEDLKYSGVEIDFSPSSSRSYILEQLEAEKQQKVFTETMPALDTLETKQQHLDHDLITEEKETKYVDEKEEKIVQDESTEVAKETEKKATSVEQIEDETIHKTITHKTSEDDKDQTVQTHSSGSKSSKEDSFQSPEGSRTDTEQGGKSGSFKKDQTSSSTSNLKSAGDRRSGTDFEGYSSSGESHYQSFEIDSSKSRPCSSDFEGLNVVASSEYESALTSQQTSGLSHGMSDYHTAISSLTSKESMKSLDSESSGNLASFEASEASETLVPSALENENDILEPVEVIDDFHEKIGEEIKAQHFDTPSKMKRSHEMTFQQEPVDDELIRRTSTDDLSTLRKFSGEESPSYLEKEMQSEMKSTTESYTSTASTVIEVPMDSVTLTSSTFTEGNTSYASTQIVSKAVDEDKAQQQQIETIEPKKRGHRRSESSLLGQTGQIPYMTNIEMKQKCDDFISGELLEYETDEKEYDKKYTQREEIINQQTKVAAPILEDEAEHPKEVEERSQKRRDSQDEQPLPGITVTQHMAPLKDKGFHYPDLELEEQQAAPDNSTPETPASASSKTSEESDQGKVYVLQQDSTKSTTVPPAAAQITKTEKPLIESRQETPITAHKVAKSGKDKEAEPTSESPDSDSFEMLEKPDLIDDFVVIEEVAKEASEQDQEGKSVRIEYSKKPTKKHDEEVENYLIQSSSKQAQFSTGKTQETKDDLAFDFESSPPMPELKSASEPDSKTKEYFHSYEQELEGNRKWIEQQFQGDQATMAAGYGYEMEFERAPLEDIKEEEVADFDSSRIGSLSSHKDGSAGSIKDSYSSTPEYDVLAGRKYFTRSGEHDDVSMSSLQEFENLERAMSLENKKPHQGSQDSSSTSGSSYGKRYSVGKNGQVDDISTNSLKEFEGLEKACIAVHKIEEKVKQEEALLTQIEEGHESVASESESCETLSGTGKKAHSSDSDNKMLEIDAIIKQAQCSMDKFIDFKDDEKPESIGRGDSLEEVSKIPDLDLDTPMQKATKVQWVETNDDPMVNSTDSLDLNLDKSPHHDSTDSLDQKTTARDPMTASTDSIEYQSKQKTDKDVMRSDSFDNKDERDGSYVMTLSDSLELGTTDVNQGVLSDSIDEEGSRIGIPEHSTSSSGKDFSSSVREEIVDKTKQQILEFLPEDTENLLEISTSTATHATYHNETDSIFSGSFTSGSNTMVSSTEAIDPNTETINLSAAIDKLWYDDPSNIEPYVSEKYQVLPEDDQYSHIIHKKIEMPTTVQKVTFTGPNAEEELRKYLETVGPSQEQVQETTEIDEFGNVHRKRIVTKQVVVGAETKIAEPLKSDEQYGQVIRRKIELPPTITKVSFTGEDADEQLRKYLETVEPKEETEETEVDEFGNIHTKKTIRKRIVLQQQDPQGDDSLQYNILKSGQRQTDIYSVDISNLAKGQELTSDVQKLLTSIAESSAGESSDHPQSAATVKESDTAVKGEESKQTKEGKKDKQVKDQHKLSEEMEELLEAMKEVGKK</sequence>
<dbReference type="Gene3D" id="1.20.120.20">
    <property type="entry name" value="Apolipoprotein"/>
    <property type="match status" value="1"/>
</dbReference>
<feature type="compositionally biased region" description="Basic and acidic residues" evidence="2">
    <location>
        <begin position="3145"/>
        <end position="3167"/>
    </location>
</feature>
<feature type="compositionally biased region" description="Polar residues" evidence="2">
    <location>
        <begin position="3255"/>
        <end position="3276"/>
    </location>
</feature>
<feature type="compositionally biased region" description="Polar residues" evidence="2">
    <location>
        <begin position="4129"/>
        <end position="4138"/>
    </location>
</feature>
<feature type="compositionally biased region" description="Basic and acidic residues" evidence="2">
    <location>
        <begin position="1561"/>
        <end position="1570"/>
    </location>
</feature>
<feature type="compositionally biased region" description="Basic and acidic residues" evidence="2">
    <location>
        <begin position="3604"/>
        <end position="3614"/>
    </location>
</feature>
<feature type="compositionally biased region" description="Polar residues" evidence="2">
    <location>
        <begin position="2518"/>
        <end position="2530"/>
    </location>
</feature>
<feature type="region of interest" description="Disordered" evidence="2">
    <location>
        <begin position="131"/>
        <end position="151"/>
    </location>
</feature>
<feature type="region of interest" description="Disordered" evidence="2">
    <location>
        <begin position="4052"/>
        <end position="4161"/>
    </location>
</feature>
<feature type="region of interest" description="Disordered" evidence="2">
    <location>
        <begin position="3320"/>
        <end position="3346"/>
    </location>
</feature>
<keyword evidence="1" id="KW-0175">Coiled coil</keyword>
<reference evidence="4" key="1">
    <citation type="submission" date="2025-08" db="UniProtKB">
        <authorList>
            <consortium name="RefSeq"/>
        </authorList>
    </citation>
    <scope>IDENTIFICATION</scope>
    <source>
        <tissue evidence="4">Entire body</tissue>
    </source>
</reference>
<feature type="coiled-coil region" evidence="1">
    <location>
        <begin position="2877"/>
        <end position="2904"/>
    </location>
</feature>
<feature type="compositionally biased region" description="Basic and acidic residues" evidence="2">
    <location>
        <begin position="20"/>
        <end position="37"/>
    </location>
</feature>
<feature type="compositionally biased region" description="Basic and acidic residues" evidence="2">
    <location>
        <begin position="3572"/>
        <end position="3588"/>
    </location>
</feature>
<feature type="region of interest" description="Disordered" evidence="2">
    <location>
        <begin position="3855"/>
        <end position="3888"/>
    </location>
</feature>
<name>A0A7F5RGJ4_AGRPL</name>
<feature type="compositionally biased region" description="Basic and acidic residues" evidence="2">
    <location>
        <begin position="3729"/>
        <end position="3756"/>
    </location>
</feature>
<dbReference type="OrthoDB" id="20872at2759"/>
<feature type="compositionally biased region" description="Basic and acidic residues" evidence="2">
    <location>
        <begin position="2562"/>
        <end position="2571"/>
    </location>
</feature>
<feature type="region of interest" description="Disordered" evidence="2">
    <location>
        <begin position="1472"/>
        <end position="1491"/>
    </location>
</feature>
<feature type="compositionally biased region" description="Acidic residues" evidence="2">
    <location>
        <begin position="2741"/>
        <end position="2750"/>
    </location>
</feature>
<proteinExistence type="predicted"/>
<feature type="compositionally biased region" description="Polar residues" evidence="2">
    <location>
        <begin position="3623"/>
        <end position="3638"/>
    </location>
</feature>
<feature type="coiled-coil region" evidence="1">
    <location>
        <begin position="1776"/>
        <end position="1803"/>
    </location>
</feature>
<organism evidence="3 4">
    <name type="scientific">Agrilus planipennis</name>
    <name type="common">Emerald ash borer</name>
    <name type="synonym">Agrilus marcopoli</name>
    <dbReference type="NCBI Taxonomy" id="224129"/>
    <lineage>
        <taxon>Eukaryota</taxon>
        <taxon>Metazoa</taxon>
        <taxon>Ecdysozoa</taxon>
        <taxon>Arthropoda</taxon>
        <taxon>Hexapoda</taxon>
        <taxon>Insecta</taxon>
        <taxon>Pterygota</taxon>
        <taxon>Neoptera</taxon>
        <taxon>Endopterygota</taxon>
        <taxon>Coleoptera</taxon>
        <taxon>Polyphaga</taxon>
        <taxon>Elateriformia</taxon>
        <taxon>Buprestoidea</taxon>
        <taxon>Buprestidae</taxon>
        <taxon>Agrilinae</taxon>
        <taxon>Agrilus</taxon>
    </lineage>
</organism>
<feature type="region of interest" description="Disordered" evidence="2">
    <location>
        <begin position="3483"/>
        <end position="3513"/>
    </location>
</feature>
<feature type="region of interest" description="Disordered" evidence="2">
    <location>
        <begin position="3997"/>
        <end position="4027"/>
    </location>
</feature>
<feature type="compositionally biased region" description="Polar residues" evidence="2">
    <location>
        <begin position="3762"/>
        <end position="3777"/>
    </location>
</feature>
<feature type="compositionally biased region" description="Basic and acidic residues" evidence="2">
    <location>
        <begin position="2761"/>
        <end position="2775"/>
    </location>
</feature>
<feature type="compositionally biased region" description="Basic and acidic residues" evidence="2">
    <location>
        <begin position="1587"/>
        <end position="1603"/>
    </location>
</feature>
<feature type="region of interest" description="Disordered" evidence="2">
    <location>
        <begin position="493"/>
        <end position="517"/>
    </location>
</feature>
<feature type="compositionally biased region" description="Basic and acidic residues" evidence="2">
    <location>
        <begin position="2718"/>
        <end position="2733"/>
    </location>
</feature>
<keyword evidence="3" id="KW-1185">Reference proteome</keyword>
<feature type="region of interest" description="Disordered" evidence="2">
    <location>
        <begin position="2500"/>
        <end position="2631"/>
    </location>
</feature>
<feature type="region of interest" description="Disordered" evidence="2">
    <location>
        <begin position="793"/>
        <end position="817"/>
    </location>
</feature>
<feature type="region of interest" description="Disordered" evidence="2">
    <location>
        <begin position="3729"/>
        <end position="3807"/>
    </location>
</feature>
<feature type="region of interest" description="Disordered" evidence="2">
    <location>
        <begin position="3559"/>
        <end position="3713"/>
    </location>
</feature>
<evidence type="ECO:0000256" key="1">
    <source>
        <dbReference type="SAM" id="Coils"/>
    </source>
</evidence>
<feature type="compositionally biased region" description="Low complexity" evidence="2">
    <location>
        <begin position="3933"/>
        <end position="3945"/>
    </location>
</feature>